<comment type="caution">
    <text evidence="1">The sequence shown here is derived from an EMBL/GenBank/DDBJ whole genome shotgun (WGS) entry which is preliminary data.</text>
</comment>
<gene>
    <name evidence="1" type="ORF">SCALOS_LOCUS1284</name>
</gene>
<feature type="non-terminal residue" evidence="1">
    <location>
        <position position="149"/>
    </location>
</feature>
<sequence>MVHATKSKIHQITSHDQIAFNNQITPHGQTMLHQTIQPNMLPNMLPTMLSSFNPYNLFYQIYQSQILQPQISQPQIPQPQTITRYNISLNQFFSELDQIYNGKGAYIALEKLFEEQEIIVNSIKELKDDQLIELGVTKVRWRINIKQEA</sequence>
<protein>
    <submittedName>
        <fullName evidence="1">7501_t:CDS:1</fullName>
    </submittedName>
</protein>
<name>A0ACA9K595_9GLOM</name>
<reference evidence="1" key="1">
    <citation type="submission" date="2021-06" db="EMBL/GenBank/DDBJ databases">
        <authorList>
            <person name="Kallberg Y."/>
            <person name="Tangrot J."/>
            <person name="Rosling A."/>
        </authorList>
    </citation>
    <scope>NUCLEOTIDE SEQUENCE</scope>
    <source>
        <strain evidence="1">AU212A</strain>
    </source>
</reference>
<keyword evidence="2" id="KW-1185">Reference proteome</keyword>
<dbReference type="EMBL" id="CAJVPM010000854">
    <property type="protein sequence ID" value="CAG8453288.1"/>
    <property type="molecule type" value="Genomic_DNA"/>
</dbReference>
<proteinExistence type="predicted"/>
<organism evidence="1 2">
    <name type="scientific">Scutellospora calospora</name>
    <dbReference type="NCBI Taxonomy" id="85575"/>
    <lineage>
        <taxon>Eukaryota</taxon>
        <taxon>Fungi</taxon>
        <taxon>Fungi incertae sedis</taxon>
        <taxon>Mucoromycota</taxon>
        <taxon>Glomeromycotina</taxon>
        <taxon>Glomeromycetes</taxon>
        <taxon>Diversisporales</taxon>
        <taxon>Gigasporaceae</taxon>
        <taxon>Scutellospora</taxon>
    </lineage>
</organism>
<dbReference type="Proteomes" id="UP000789860">
    <property type="component" value="Unassembled WGS sequence"/>
</dbReference>
<accession>A0ACA9K595</accession>
<evidence type="ECO:0000313" key="1">
    <source>
        <dbReference type="EMBL" id="CAG8453288.1"/>
    </source>
</evidence>
<evidence type="ECO:0000313" key="2">
    <source>
        <dbReference type="Proteomes" id="UP000789860"/>
    </source>
</evidence>